<gene>
    <name evidence="2" type="ORF">GFSPODELE1_LOCUS5587</name>
</gene>
<feature type="region of interest" description="Disordered" evidence="1">
    <location>
        <begin position="158"/>
        <end position="238"/>
    </location>
</feature>
<reference evidence="3" key="1">
    <citation type="submission" date="2024-04" db="EMBL/GenBank/DDBJ databases">
        <authorList>
            <person name="Shaw F."/>
            <person name="Minotto A."/>
        </authorList>
    </citation>
    <scope>NUCLEOTIDE SEQUENCE [LARGE SCALE GENOMIC DNA]</scope>
</reference>
<organism evidence="2 3">
    <name type="scientific">Somion occarium</name>
    <dbReference type="NCBI Taxonomy" id="3059160"/>
    <lineage>
        <taxon>Eukaryota</taxon>
        <taxon>Fungi</taxon>
        <taxon>Dikarya</taxon>
        <taxon>Basidiomycota</taxon>
        <taxon>Agaricomycotina</taxon>
        <taxon>Agaricomycetes</taxon>
        <taxon>Polyporales</taxon>
        <taxon>Cerrenaceae</taxon>
        <taxon>Somion</taxon>
    </lineage>
</organism>
<proteinExistence type="predicted"/>
<accession>A0ABP1DGN0</accession>
<dbReference type="EMBL" id="OZ037946">
    <property type="protein sequence ID" value="CAL1705792.1"/>
    <property type="molecule type" value="Genomic_DNA"/>
</dbReference>
<evidence type="ECO:0000313" key="3">
    <source>
        <dbReference type="Proteomes" id="UP001497453"/>
    </source>
</evidence>
<dbReference type="Proteomes" id="UP001497453">
    <property type="component" value="Chromosome 3"/>
</dbReference>
<sequence>MSGPHTYFLLPPVHPHTLLLYYSILKFNLLSETFATSRSKPAKMDSDIKTIKRFRTFKRPRIIPAFAPYRFQLPRFFPLRNESRSDSVSVTSAISIELVSQTDTASTATPKHFREETLESYSPSTLDFLPLKPVFPIGCKIVDEPICFLYTELNMSSNDSQTASPTTSNSDQTPVDVQPGGLSPSPWHKADPSRLQRLPSTSNVQSDPKVDNRECMIAEDASRWPDQDPATSKNQFVF</sequence>
<feature type="compositionally biased region" description="Polar residues" evidence="1">
    <location>
        <begin position="158"/>
        <end position="175"/>
    </location>
</feature>
<keyword evidence="3" id="KW-1185">Reference proteome</keyword>
<feature type="compositionally biased region" description="Basic and acidic residues" evidence="1">
    <location>
        <begin position="208"/>
        <end position="226"/>
    </location>
</feature>
<evidence type="ECO:0000256" key="1">
    <source>
        <dbReference type="SAM" id="MobiDB-lite"/>
    </source>
</evidence>
<feature type="compositionally biased region" description="Polar residues" evidence="1">
    <location>
        <begin position="229"/>
        <end position="238"/>
    </location>
</feature>
<name>A0ABP1DGN0_9APHY</name>
<evidence type="ECO:0000313" key="2">
    <source>
        <dbReference type="EMBL" id="CAL1705792.1"/>
    </source>
</evidence>
<protein>
    <submittedName>
        <fullName evidence="2">Uncharacterized protein</fullName>
    </submittedName>
</protein>